<reference evidence="1" key="1">
    <citation type="journal article" date="2019" name="Sci. Rep.">
        <title>Draft genome of Tanacetum cinerariifolium, the natural source of mosquito coil.</title>
        <authorList>
            <person name="Yamashiro T."/>
            <person name="Shiraishi A."/>
            <person name="Satake H."/>
            <person name="Nakayama K."/>
        </authorList>
    </citation>
    <scope>NUCLEOTIDE SEQUENCE</scope>
</reference>
<sequence length="23" mass="2827">KWEELAAQAWHPKKLERSWSRCS</sequence>
<dbReference type="EMBL" id="BKCJ010175703">
    <property type="protein sequence ID" value="GEY40421.1"/>
    <property type="molecule type" value="Genomic_DNA"/>
</dbReference>
<comment type="caution">
    <text evidence="1">The sequence shown here is derived from an EMBL/GenBank/DDBJ whole genome shotgun (WGS) entry which is preliminary data.</text>
</comment>
<dbReference type="AlphaFoldDB" id="A0A699HLQ5"/>
<evidence type="ECO:0000313" key="1">
    <source>
        <dbReference type="EMBL" id="GEY40421.1"/>
    </source>
</evidence>
<organism evidence="1">
    <name type="scientific">Tanacetum cinerariifolium</name>
    <name type="common">Dalmatian daisy</name>
    <name type="synonym">Chrysanthemum cinerariifolium</name>
    <dbReference type="NCBI Taxonomy" id="118510"/>
    <lineage>
        <taxon>Eukaryota</taxon>
        <taxon>Viridiplantae</taxon>
        <taxon>Streptophyta</taxon>
        <taxon>Embryophyta</taxon>
        <taxon>Tracheophyta</taxon>
        <taxon>Spermatophyta</taxon>
        <taxon>Magnoliopsida</taxon>
        <taxon>eudicotyledons</taxon>
        <taxon>Gunneridae</taxon>
        <taxon>Pentapetalae</taxon>
        <taxon>asterids</taxon>
        <taxon>campanulids</taxon>
        <taxon>Asterales</taxon>
        <taxon>Asteraceae</taxon>
        <taxon>Asteroideae</taxon>
        <taxon>Anthemideae</taxon>
        <taxon>Anthemidinae</taxon>
        <taxon>Tanacetum</taxon>
    </lineage>
</organism>
<accession>A0A699HLQ5</accession>
<proteinExistence type="predicted"/>
<feature type="non-terminal residue" evidence="1">
    <location>
        <position position="1"/>
    </location>
</feature>
<protein>
    <submittedName>
        <fullName evidence="1">Uncharacterized protein</fullName>
    </submittedName>
</protein>
<name>A0A699HLQ5_TANCI</name>
<gene>
    <name evidence="1" type="ORF">Tci_412395</name>
</gene>